<feature type="transmembrane region" description="Helical" evidence="1">
    <location>
        <begin position="128"/>
        <end position="146"/>
    </location>
</feature>
<evidence type="ECO:0000313" key="2">
    <source>
        <dbReference type="EMBL" id="CAD8323304.1"/>
    </source>
</evidence>
<keyword evidence="1" id="KW-0812">Transmembrane</keyword>
<feature type="transmembrane region" description="Helical" evidence="1">
    <location>
        <begin position="191"/>
        <end position="210"/>
    </location>
</feature>
<reference evidence="2" key="1">
    <citation type="submission" date="2021-01" db="EMBL/GenBank/DDBJ databases">
        <authorList>
            <person name="Corre E."/>
            <person name="Pelletier E."/>
            <person name="Niang G."/>
            <person name="Scheremetjew M."/>
            <person name="Finn R."/>
            <person name="Kale V."/>
            <person name="Holt S."/>
            <person name="Cochrane G."/>
            <person name="Meng A."/>
            <person name="Brown T."/>
            <person name="Cohen L."/>
        </authorList>
    </citation>
    <scope>NUCLEOTIDE SEQUENCE</scope>
    <source>
        <strain evidence="2">CCMP147</strain>
    </source>
</reference>
<name>A0A7R9ZFY3_9STRA</name>
<sequence length="258" mass="27850">MPFGKKKGEEPVEAPLEDPTAWMLDHPFTEFLLMHTNEIKYLCMFGYTFLHGHKVFSQLGSSVSPSYKFVSLLVACTGGGIMVPIFINNIPVPLAQDAYPIAILASFTIHSYFPVIREVYAMSGIMKALIVVLYETLRAYVVVLMTCASADKIPASLFSFPLFGPIFCGTIGGCGGAFMPFSKGLDPIKGGLSSPMLSALVGATCLHLFLSTSLSEGVVDAKKKGQIHVVMFFICVGLVNAFGLNVKSKTTTVAKKEN</sequence>
<keyword evidence="1" id="KW-1133">Transmembrane helix</keyword>
<feature type="transmembrane region" description="Helical" evidence="1">
    <location>
        <begin position="69"/>
        <end position="87"/>
    </location>
</feature>
<protein>
    <submittedName>
        <fullName evidence="2">Uncharacterized protein</fullName>
    </submittedName>
</protein>
<dbReference type="AlphaFoldDB" id="A0A7R9ZFY3"/>
<keyword evidence="1" id="KW-0472">Membrane</keyword>
<accession>A0A7R9ZFY3</accession>
<feature type="transmembrane region" description="Helical" evidence="1">
    <location>
        <begin position="158"/>
        <end position="179"/>
    </location>
</feature>
<feature type="transmembrane region" description="Helical" evidence="1">
    <location>
        <begin position="225"/>
        <end position="246"/>
    </location>
</feature>
<proteinExistence type="predicted"/>
<dbReference type="EMBL" id="HBED01043169">
    <property type="protein sequence ID" value="CAD8323304.1"/>
    <property type="molecule type" value="Transcribed_RNA"/>
</dbReference>
<gene>
    <name evidence="2" type="ORF">TDUB1175_LOCUS21722</name>
</gene>
<organism evidence="2">
    <name type="scientific">Pseudictyota dubia</name>
    <dbReference type="NCBI Taxonomy" id="2749911"/>
    <lineage>
        <taxon>Eukaryota</taxon>
        <taxon>Sar</taxon>
        <taxon>Stramenopiles</taxon>
        <taxon>Ochrophyta</taxon>
        <taxon>Bacillariophyta</taxon>
        <taxon>Mediophyceae</taxon>
        <taxon>Biddulphiophycidae</taxon>
        <taxon>Eupodiscales</taxon>
        <taxon>Odontellaceae</taxon>
        <taxon>Pseudictyota</taxon>
    </lineage>
</organism>
<feature type="transmembrane region" description="Helical" evidence="1">
    <location>
        <begin position="99"/>
        <end position="116"/>
    </location>
</feature>
<evidence type="ECO:0000256" key="1">
    <source>
        <dbReference type="SAM" id="Phobius"/>
    </source>
</evidence>